<dbReference type="Proteomes" id="UP000266861">
    <property type="component" value="Unassembled WGS sequence"/>
</dbReference>
<keyword evidence="3" id="KW-0175">Coiled coil</keyword>
<feature type="region of interest" description="Disordered" evidence="4">
    <location>
        <begin position="512"/>
        <end position="531"/>
    </location>
</feature>
<feature type="coiled-coil region" evidence="3">
    <location>
        <begin position="97"/>
        <end position="149"/>
    </location>
</feature>
<evidence type="ECO:0000256" key="3">
    <source>
        <dbReference type="SAM" id="Coils"/>
    </source>
</evidence>
<dbReference type="InterPro" id="IPR036875">
    <property type="entry name" value="Znf_CCHC_sf"/>
</dbReference>
<dbReference type="GO" id="GO:0003676">
    <property type="term" value="F:nucleic acid binding"/>
    <property type="evidence" value="ECO:0007669"/>
    <property type="project" value="InterPro"/>
</dbReference>
<dbReference type="GO" id="GO:0008270">
    <property type="term" value="F:zinc ion binding"/>
    <property type="evidence" value="ECO:0007669"/>
    <property type="project" value="UniProtKB-KW"/>
</dbReference>
<dbReference type="GO" id="GO:0004190">
    <property type="term" value="F:aspartic-type endopeptidase activity"/>
    <property type="evidence" value="ECO:0007669"/>
    <property type="project" value="UniProtKB-KW"/>
</dbReference>
<dbReference type="InterPro" id="IPR021109">
    <property type="entry name" value="Peptidase_aspartic_dom_sf"/>
</dbReference>
<protein>
    <recommendedName>
        <fullName evidence="5">CCHC-type domain-containing protein</fullName>
    </recommendedName>
</protein>
<dbReference type="EMBL" id="PQFF01000319">
    <property type="protein sequence ID" value="RHZ61273.1"/>
    <property type="molecule type" value="Genomic_DNA"/>
</dbReference>
<reference evidence="6 7" key="1">
    <citation type="submission" date="2018-08" db="EMBL/GenBank/DDBJ databases">
        <title>Genome and evolution of the arbuscular mycorrhizal fungus Diversispora epigaea (formerly Glomus versiforme) and its bacterial endosymbionts.</title>
        <authorList>
            <person name="Sun X."/>
            <person name="Fei Z."/>
            <person name="Harrison M."/>
        </authorList>
    </citation>
    <scope>NUCLEOTIDE SEQUENCE [LARGE SCALE GENOMIC DNA]</scope>
    <source>
        <strain evidence="6 7">IT104</strain>
    </source>
</reference>
<evidence type="ECO:0000256" key="4">
    <source>
        <dbReference type="SAM" id="MobiDB-lite"/>
    </source>
</evidence>
<comment type="caution">
    <text evidence="6">The sequence shown here is derived from an EMBL/GenBank/DDBJ whole genome shotgun (WGS) entry which is preliminary data.</text>
</comment>
<evidence type="ECO:0000313" key="7">
    <source>
        <dbReference type="Proteomes" id="UP000266861"/>
    </source>
</evidence>
<feature type="region of interest" description="Disordered" evidence="4">
    <location>
        <begin position="405"/>
        <end position="455"/>
    </location>
</feature>
<evidence type="ECO:0000313" key="6">
    <source>
        <dbReference type="EMBL" id="RHZ61273.1"/>
    </source>
</evidence>
<dbReference type="SMART" id="SM00343">
    <property type="entry name" value="ZnF_C2HC"/>
    <property type="match status" value="1"/>
</dbReference>
<organism evidence="6 7">
    <name type="scientific">Diversispora epigaea</name>
    <dbReference type="NCBI Taxonomy" id="1348612"/>
    <lineage>
        <taxon>Eukaryota</taxon>
        <taxon>Fungi</taxon>
        <taxon>Fungi incertae sedis</taxon>
        <taxon>Mucoromycota</taxon>
        <taxon>Glomeromycotina</taxon>
        <taxon>Glomeromycetes</taxon>
        <taxon>Diversisporales</taxon>
        <taxon>Diversisporaceae</taxon>
        <taxon>Diversispora</taxon>
    </lineage>
</organism>
<evidence type="ECO:0000256" key="2">
    <source>
        <dbReference type="PROSITE-ProRule" id="PRU00047"/>
    </source>
</evidence>
<name>A0A397HJ69_9GLOM</name>
<sequence length="743" mass="85212">MTSEISSLRYRIQKLRETMALNMRHLPSTNTQVFNLIIEMRANIKILGDSVRGDNTLLKDEIDNLQTQTELKLTKIQNGCYTFENEVTQLRQEVINLKDINLNQQELTNELGTLNETLKEQIDDLTDKNETIQSEINEKTRLYDQAQDRLKQKLRILGLTHVAWRARNLRQAQILDIEFNTARTAWRNQRNRNQHITRELQNCRNHGRNLQNDKVLIEFWRDRIILRYEKWKNKTHGARQIINNLNQQIFALQNNPLANPINMAGIQDVMTSMAPLLAQIPQYIGQEPPDDYINKVIQVFSYGTGLGVGAFDDAVKANILKSKMSGKYAPVPAQHPVGHANYNLRKEPFGQVREDNTRVITRASTSGAKKVYATNKPAKKPQKPTKVTYKCSNCGKIGHRKNKCPKLGKKPKKVNYTYQSEPENSDQEDEPIEVLEDEDEENDEEDEESITDTEPQNCFNEVFLESLKYMISELVPHCPKEILIEARVFLNNLFIKMKDQFDSYYGEKYTVKERNKDQSPNPSSHKETNHDYELISQPEKLDNSITLNHAIKVYQGAQIKQNWPNPFEIDFLDIKEPNDVATISCRIGDLIIPHAILDTGADDSLFTGNIPEYLRIKIDKKNVHKLTGAVGDSQSIGTSYNVPITINSGEDSITVYEKEISVIPTKKDRNGNDISIMILGTKWQHHIGWDPIVKGEFIATHNGKTITIPLSTRKESRNAFNIEKWHVPEGFKLPDSVTTEESP</sequence>
<evidence type="ECO:0000259" key="5">
    <source>
        <dbReference type="PROSITE" id="PS50158"/>
    </source>
</evidence>
<feature type="compositionally biased region" description="Acidic residues" evidence="4">
    <location>
        <begin position="423"/>
        <end position="451"/>
    </location>
</feature>
<dbReference type="GO" id="GO:0006508">
    <property type="term" value="P:proteolysis"/>
    <property type="evidence" value="ECO:0007669"/>
    <property type="project" value="InterPro"/>
</dbReference>
<dbReference type="InterPro" id="IPR001969">
    <property type="entry name" value="Aspartic_peptidase_AS"/>
</dbReference>
<accession>A0A397HJ69</accession>
<dbReference type="PROSITE" id="PS00141">
    <property type="entry name" value="ASP_PROTEASE"/>
    <property type="match status" value="1"/>
</dbReference>
<keyword evidence="7" id="KW-1185">Reference proteome</keyword>
<keyword evidence="1" id="KW-0378">Hydrolase</keyword>
<keyword evidence="2" id="KW-0862">Zinc</keyword>
<dbReference type="PROSITE" id="PS50158">
    <property type="entry name" value="ZF_CCHC"/>
    <property type="match status" value="1"/>
</dbReference>
<dbReference type="SUPFAM" id="SSF57756">
    <property type="entry name" value="Retrovirus zinc finger-like domains"/>
    <property type="match status" value="1"/>
</dbReference>
<dbReference type="Gene3D" id="2.40.70.10">
    <property type="entry name" value="Acid Proteases"/>
    <property type="match status" value="1"/>
</dbReference>
<keyword evidence="1" id="KW-0064">Aspartyl protease</keyword>
<evidence type="ECO:0000256" key="1">
    <source>
        <dbReference type="ARBA" id="ARBA00022750"/>
    </source>
</evidence>
<proteinExistence type="predicted"/>
<keyword evidence="2" id="KW-0479">Metal-binding</keyword>
<feature type="domain" description="CCHC-type" evidence="5">
    <location>
        <begin position="390"/>
        <end position="406"/>
    </location>
</feature>
<dbReference type="InterPro" id="IPR001878">
    <property type="entry name" value="Znf_CCHC"/>
</dbReference>
<keyword evidence="1" id="KW-0645">Protease</keyword>
<dbReference type="OrthoDB" id="2430591at2759"/>
<dbReference type="AlphaFoldDB" id="A0A397HJ69"/>
<dbReference type="STRING" id="1348612.A0A397HJ69"/>
<keyword evidence="2" id="KW-0863">Zinc-finger</keyword>
<gene>
    <name evidence="6" type="ORF">Glove_349g154</name>
</gene>